<dbReference type="Proteomes" id="UP000243052">
    <property type="component" value="Chromosome viii"/>
</dbReference>
<accession>A0A0X8HWY0</accession>
<gene>
    <name evidence="3" type="ORF">AW171_hschr85088</name>
</gene>
<keyword evidence="2" id="KW-0472">Membrane</keyword>
<feature type="transmembrane region" description="Helical" evidence="2">
    <location>
        <begin position="306"/>
        <end position="329"/>
    </location>
</feature>
<keyword evidence="4" id="KW-1185">Reference proteome</keyword>
<evidence type="ECO:0000256" key="1">
    <source>
        <dbReference type="SAM" id="MobiDB-lite"/>
    </source>
</evidence>
<feature type="compositionally biased region" description="Basic and acidic residues" evidence="1">
    <location>
        <begin position="46"/>
        <end position="55"/>
    </location>
</feature>
<name>A0A0X8HWY0_9SACH</name>
<organism evidence="3 4">
    <name type="scientific">Eremothecium sinecaudum</name>
    <dbReference type="NCBI Taxonomy" id="45286"/>
    <lineage>
        <taxon>Eukaryota</taxon>
        <taxon>Fungi</taxon>
        <taxon>Dikarya</taxon>
        <taxon>Ascomycota</taxon>
        <taxon>Saccharomycotina</taxon>
        <taxon>Saccharomycetes</taxon>
        <taxon>Saccharomycetales</taxon>
        <taxon>Saccharomycetaceae</taxon>
        <taxon>Eremothecium</taxon>
    </lineage>
</organism>
<feature type="region of interest" description="Disordered" evidence="1">
    <location>
        <begin position="1"/>
        <end position="85"/>
    </location>
</feature>
<evidence type="ECO:0000313" key="3">
    <source>
        <dbReference type="EMBL" id="AMD23016.1"/>
    </source>
</evidence>
<evidence type="ECO:0000313" key="4">
    <source>
        <dbReference type="Proteomes" id="UP000243052"/>
    </source>
</evidence>
<feature type="compositionally biased region" description="Low complexity" evidence="1">
    <location>
        <begin position="62"/>
        <end position="71"/>
    </location>
</feature>
<dbReference type="OrthoDB" id="992776at2759"/>
<sequence>MDEPSKGILNRNPQNSLGSSSGFPPPIHAPDRSPPSEAPALNVTIKIEEPPEQRGRSRNKLSNARSYSSSRSRTKSRSLGRPPLSEHENLKWTILAHDPSERLHQRSALTTSFAMDEEDPVSDEEQISDTDLDADLDYDLGARVLPNFAKSIQHVLDSQPAWLAAHRASISPQNSPLEVNTLNGTCKRAIKHIAHHRGSPPPKESPGRSFLVYLEDLSFSSAEKLYALTYTFGAVIANYDTLYILVQCDQDDVENHMSRVNEQVEFLLDCTSGVLDYLDVIIVTLHHQYPRHLLTEMIEAFRTVGVVVPLQIATGSLAGYVSSVPTLVVRKKLRRARRRGFHE</sequence>
<reference evidence="3 4" key="1">
    <citation type="submission" date="2016-01" db="EMBL/GenBank/DDBJ databases">
        <title>Genome sequence of the yeast Holleya sinecauda.</title>
        <authorList>
            <person name="Dietrich F.S."/>
        </authorList>
    </citation>
    <scope>NUCLEOTIDE SEQUENCE [LARGE SCALE GENOMIC DNA]</scope>
    <source>
        <strain evidence="3 4">ATCC 58844</strain>
    </source>
</reference>
<keyword evidence="2" id="KW-1133">Transmembrane helix</keyword>
<dbReference type="RefSeq" id="XP_017990012.1">
    <property type="nucleotide sequence ID" value="XM_018134523.1"/>
</dbReference>
<dbReference type="GeneID" id="28726394"/>
<dbReference type="EMBL" id="CP014248">
    <property type="protein sequence ID" value="AMD23016.1"/>
    <property type="molecule type" value="Genomic_DNA"/>
</dbReference>
<dbReference type="STRING" id="45286.A0A0X8HWY0"/>
<protein>
    <submittedName>
        <fullName evidence="3">HHR247Wp</fullName>
    </submittedName>
</protein>
<evidence type="ECO:0000256" key="2">
    <source>
        <dbReference type="SAM" id="Phobius"/>
    </source>
</evidence>
<keyword evidence="2" id="KW-0812">Transmembrane</keyword>
<feature type="compositionally biased region" description="Polar residues" evidence="1">
    <location>
        <begin position="11"/>
        <end position="22"/>
    </location>
</feature>
<dbReference type="AlphaFoldDB" id="A0A0X8HWY0"/>
<feature type="compositionally biased region" description="Pro residues" evidence="1">
    <location>
        <begin position="23"/>
        <end position="37"/>
    </location>
</feature>
<proteinExistence type="predicted"/>